<dbReference type="PATRIC" id="fig|1122147.4.peg.2762"/>
<dbReference type="EMBL" id="AZFW01000052">
    <property type="protein sequence ID" value="KRM27242.1"/>
    <property type="molecule type" value="Genomic_DNA"/>
</dbReference>
<gene>
    <name evidence="2" type="ORF">FC91_GL002679</name>
</gene>
<dbReference type="GeneID" id="78508675"/>
<dbReference type="Gene3D" id="3.50.4.20">
    <property type="match status" value="1"/>
</dbReference>
<organism evidence="2 3">
    <name type="scientific">Schleiferilactobacillus harbinensis DSM 16991</name>
    <dbReference type="NCBI Taxonomy" id="1122147"/>
    <lineage>
        <taxon>Bacteria</taxon>
        <taxon>Bacillati</taxon>
        <taxon>Bacillota</taxon>
        <taxon>Bacilli</taxon>
        <taxon>Lactobacillales</taxon>
        <taxon>Lactobacillaceae</taxon>
        <taxon>Schleiferilactobacillus</taxon>
    </lineage>
</organism>
<dbReference type="PIRSF" id="PIRSF012565">
    <property type="entry name" value="DUF1027"/>
    <property type="match status" value="1"/>
</dbReference>
<dbReference type="Proteomes" id="UP000050949">
    <property type="component" value="Unassembled WGS sequence"/>
</dbReference>
<dbReference type="OrthoDB" id="1650379at2"/>
<evidence type="ECO:0000313" key="3">
    <source>
        <dbReference type="Proteomes" id="UP000050949"/>
    </source>
</evidence>
<comment type="caution">
    <text evidence="2">The sequence shown here is derived from an EMBL/GenBank/DDBJ whole genome shotgun (WGS) entry which is preliminary data.</text>
</comment>
<proteinExistence type="predicted"/>
<dbReference type="AlphaFoldDB" id="A0A0R1XAK6"/>
<sequence>MTEPANSAETLHTPAHRVVQLKEDLIQIDDVSYQVVTNHKDGFQADALGDSFVTLLSKYDYIVGDWGFDQLRLRGFYADGHRHANRDQYISTLADYLYEFCNFGCAYFVLAKVPMTPGQQLN</sequence>
<dbReference type="RefSeq" id="WP_121499997.1">
    <property type="nucleotide sequence ID" value="NZ_AUEH01000030.1"/>
</dbReference>
<protein>
    <recommendedName>
        <fullName evidence="4">Transcriptional regulator</fullName>
    </recommendedName>
</protein>
<dbReference type="InterPro" id="IPR038141">
    <property type="entry name" value="YutD-like_sf"/>
</dbReference>
<name>A0A0R1XAK6_9LACO</name>
<accession>A0A0R1XAK6</accession>
<dbReference type="InterPro" id="IPR009370">
    <property type="entry name" value="YutD-like"/>
</dbReference>
<dbReference type="eggNOG" id="COG4470">
    <property type="taxonomic scope" value="Bacteria"/>
</dbReference>
<keyword evidence="1" id="KW-1015">Disulfide bond</keyword>
<dbReference type="Pfam" id="PF06265">
    <property type="entry name" value="YutD-like"/>
    <property type="match status" value="1"/>
</dbReference>
<evidence type="ECO:0000313" key="2">
    <source>
        <dbReference type="EMBL" id="KRM27242.1"/>
    </source>
</evidence>
<evidence type="ECO:0008006" key="4">
    <source>
        <dbReference type="Google" id="ProtNLM"/>
    </source>
</evidence>
<reference evidence="2 3" key="1">
    <citation type="journal article" date="2015" name="Genome Announc.">
        <title>Expanding the biotechnology potential of lactobacilli through comparative genomics of 213 strains and associated genera.</title>
        <authorList>
            <person name="Sun Z."/>
            <person name="Harris H.M."/>
            <person name="McCann A."/>
            <person name="Guo C."/>
            <person name="Argimon S."/>
            <person name="Zhang W."/>
            <person name="Yang X."/>
            <person name="Jeffery I.B."/>
            <person name="Cooney J.C."/>
            <person name="Kagawa T.F."/>
            <person name="Liu W."/>
            <person name="Song Y."/>
            <person name="Salvetti E."/>
            <person name="Wrobel A."/>
            <person name="Rasinkangas P."/>
            <person name="Parkhill J."/>
            <person name="Rea M.C."/>
            <person name="O'Sullivan O."/>
            <person name="Ritari J."/>
            <person name="Douillard F.P."/>
            <person name="Paul Ross R."/>
            <person name="Yang R."/>
            <person name="Briner A.E."/>
            <person name="Felis G.E."/>
            <person name="de Vos W.M."/>
            <person name="Barrangou R."/>
            <person name="Klaenhammer T.R."/>
            <person name="Caufield P.W."/>
            <person name="Cui Y."/>
            <person name="Zhang H."/>
            <person name="O'Toole P.W."/>
        </authorList>
    </citation>
    <scope>NUCLEOTIDE SEQUENCE [LARGE SCALE GENOMIC DNA]</scope>
    <source>
        <strain evidence="2 3">DSM 16991</strain>
    </source>
</reference>
<evidence type="ECO:0000256" key="1">
    <source>
        <dbReference type="PIRSR" id="PIRSR012565-1"/>
    </source>
</evidence>
<feature type="disulfide bond" evidence="1">
    <location>
        <begin position="101"/>
        <end position="105"/>
    </location>
</feature>